<feature type="domain" description="Homeobox" evidence="8">
    <location>
        <begin position="131"/>
        <end position="184"/>
    </location>
</feature>
<dbReference type="GO" id="GO:0048468">
    <property type="term" value="P:cell development"/>
    <property type="evidence" value="ECO:0007669"/>
    <property type="project" value="TreeGrafter"/>
</dbReference>
<dbReference type="InterPro" id="IPR003893">
    <property type="entry name" value="Iroquois_homeo"/>
</dbReference>
<dbReference type="Proteomes" id="UP000319801">
    <property type="component" value="Unassembled WGS sequence"/>
</dbReference>
<keyword evidence="5 6" id="KW-0539">Nucleus</keyword>
<proteinExistence type="inferred from homology"/>
<dbReference type="InterPro" id="IPR017970">
    <property type="entry name" value="Homeobox_CS"/>
</dbReference>
<dbReference type="PANTHER" id="PTHR11211">
    <property type="entry name" value="IROQUOIS-CLASS HOMEODOMAIN PROTEIN IRX"/>
    <property type="match status" value="1"/>
</dbReference>
<evidence type="ECO:0000256" key="4">
    <source>
        <dbReference type="ARBA" id="ARBA00023155"/>
    </source>
</evidence>
<feature type="compositionally biased region" description="Acidic residues" evidence="7">
    <location>
        <begin position="213"/>
        <end position="224"/>
    </location>
</feature>
<dbReference type="SUPFAM" id="SSF46689">
    <property type="entry name" value="Homeodomain-like"/>
    <property type="match status" value="1"/>
</dbReference>
<dbReference type="OrthoDB" id="5399138at2759"/>
<evidence type="ECO:0000256" key="7">
    <source>
        <dbReference type="SAM" id="MobiDB-lite"/>
    </source>
</evidence>
<dbReference type="FunFam" id="1.10.10.60:FF:000003">
    <property type="entry name" value="Iroquois-class homeobox protein IRX"/>
    <property type="match status" value="1"/>
</dbReference>
<comment type="caution">
    <text evidence="9">The sequence shown here is derived from an EMBL/GenBank/DDBJ whole genome shotgun (WGS) entry which is preliminary data.</text>
</comment>
<evidence type="ECO:0000256" key="5">
    <source>
        <dbReference type="ARBA" id="ARBA00023242"/>
    </source>
</evidence>
<feature type="compositionally biased region" description="Basic and acidic residues" evidence="7">
    <location>
        <begin position="225"/>
        <end position="239"/>
    </location>
</feature>
<keyword evidence="10" id="KW-1185">Reference proteome</keyword>
<reference evidence="9 10" key="1">
    <citation type="journal article" date="2019" name="Genome Biol. Evol.">
        <title>Whole-Genome Sequencing of the Giant Devil Catfish, Bagarius yarrelli.</title>
        <authorList>
            <person name="Jiang W."/>
            <person name="Lv Y."/>
            <person name="Cheng L."/>
            <person name="Yang K."/>
            <person name="Chao B."/>
            <person name="Wang X."/>
            <person name="Li Y."/>
            <person name="Pan X."/>
            <person name="You X."/>
            <person name="Zhang Y."/>
            <person name="Yang J."/>
            <person name="Li J."/>
            <person name="Zhang X."/>
            <person name="Liu S."/>
            <person name="Sun C."/>
            <person name="Yang J."/>
            <person name="Shi Q."/>
        </authorList>
    </citation>
    <scope>NUCLEOTIDE SEQUENCE [LARGE SCALE GENOMIC DNA]</scope>
    <source>
        <strain evidence="9">JWS20170419001</strain>
        <tissue evidence="9">Muscle</tissue>
    </source>
</reference>
<protein>
    <submittedName>
        <fullName evidence="9">Iroquois-class homeodomain protein irx-1</fullName>
    </submittedName>
</protein>
<keyword evidence="4 6" id="KW-0371">Homeobox</keyword>
<gene>
    <name evidence="9" type="ORF">Baya_6703</name>
</gene>
<sequence>MSFPQLGYPQYLYGVGAAVDRQQLLAPSSVSPASPPPSAASSRGANCDVAASACAVSSLLAAGAGGTGGGVYAHPYGYGAFLPYTSAAELALFSQMDSPGVSFTAHASPAAAFYPYAGFQYGDATRPKNATRESTSTLKAWLNEHRKNPYPTKGEKIMLAIITKMTLTQVSTWFANARRRLKKENKVTWGARAKSEDEGEDGAIFGSDNEDKREDEEEIDLESIDIDKIDENDGERSNGEEEEEEDDEDEEKRARKLLKERGGAHLHLNANKNTTIMTSPGLQIPVSSKPKIWSLAETATSPDVSKSTAVQHPAFLTNHRLYTCPVGKIHSWNNGTFRNHNSQLLSVRSLTASCNQNPGTVQRAQLRERHFTGTRSLIPPSVMKETMAYQGKTLLYPAKLHCNKTPLYPAKLHCPIKLYCTQQNSTVPSKTPLYCPVKPSIKTPPVPYVPVHPSASKCTPVHPSTSKCIPVRPSAPQYVPVHPSTSQCIPVRPSASQYVQVRPSAPQYVPVHPSASECTLVPSQYAPVHPSESQYTPVYFSVEEQEEFKLGSAKE</sequence>
<dbReference type="Gene3D" id="1.10.10.60">
    <property type="entry name" value="Homeodomain-like"/>
    <property type="match status" value="1"/>
</dbReference>
<comment type="subcellular location">
    <subcellularLocation>
        <location evidence="1 6">Nucleus</location>
    </subcellularLocation>
</comment>
<dbReference type="Pfam" id="PF05920">
    <property type="entry name" value="Homeobox_KN"/>
    <property type="match status" value="1"/>
</dbReference>
<feature type="region of interest" description="Disordered" evidence="7">
    <location>
        <begin position="186"/>
        <end position="253"/>
    </location>
</feature>
<name>A0A556U1M9_BAGYA</name>
<dbReference type="AlphaFoldDB" id="A0A556U1M9"/>
<keyword evidence="3 6" id="KW-0238">DNA-binding</keyword>
<evidence type="ECO:0000256" key="1">
    <source>
        <dbReference type="ARBA" id="ARBA00004123"/>
    </source>
</evidence>
<dbReference type="GO" id="GO:0005634">
    <property type="term" value="C:nucleus"/>
    <property type="evidence" value="ECO:0007669"/>
    <property type="project" value="UniProtKB-SubCell"/>
</dbReference>
<evidence type="ECO:0000256" key="3">
    <source>
        <dbReference type="ARBA" id="ARBA00023125"/>
    </source>
</evidence>
<dbReference type="InterPro" id="IPR008422">
    <property type="entry name" value="KN_HD"/>
</dbReference>
<feature type="compositionally biased region" description="Acidic residues" evidence="7">
    <location>
        <begin position="240"/>
        <end position="250"/>
    </location>
</feature>
<dbReference type="GO" id="GO:0030182">
    <property type="term" value="P:neuron differentiation"/>
    <property type="evidence" value="ECO:0007669"/>
    <property type="project" value="TreeGrafter"/>
</dbReference>
<dbReference type="GO" id="GO:0000978">
    <property type="term" value="F:RNA polymerase II cis-regulatory region sequence-specific DNA binding"/>
    <property type="evidence" value="ECO:0007669"/>
    <property type="project" value="TreeGrafter"/>
</dbReference>
<dbReference type="PANTHER" id="PTHR11211:SF13">
    <property type="entry name" value="IROQUOIS-CLASS HOMEODOMAIN PROTEIN IRX-1"/>
    <property type="match status" value="1"/>
</dbReference>
<accession>A0A556U1M9</accession>
<evidence type="ECO:0000313" key="9">
    <source>
        <dbReference type="EMBL" id="TSL82604.1"/>
    </source>
</evidence>
<dbReference type="CDD" id="cd00086">
    <property type="entry name" value="homeodomain"/>
    <property type="match status" value="1"/>
</dbReference>
<dbReference type="InterPro" id="IPR009057">
    <property type="entry name" value="Homeodomain-like_sf"/>
</dbReference>
<dbReference type="GO" id="GO:0000981">
    <property type="term" value="F:DNA-binding transcription factor activity, RNA polymerase II-specific"/>
    <property type="evidence" value="ECO:0007669"/>
    <property type="project" value="InterPro"/>
</dbReference>
<evidence type="ECO:0000313" key="10">
    <source>
        <dbReference type="Proteomes" id="UP000319801"/>
    </source>
</evidence>
<evidence type="ECO:0000256" key="6">
    <source>
        <dbReference type="PROSITE-ProRule" id="PRU00108"/>
    </source>
</evidence>
<dbReference type="PROSITE" id="PS00027">
    <property type="entry name" value="HOMEOBOX_1"/>
    <property type="match status" value="1"/>
</dbReference>
<dbReference type="SMART" id="SM00548">
    <property type="entry name" value="IRO"/>
    <property type="match status" value="1"/>
</dbReference>
<evidence type="ECO:0000256" key="2">
    <source>
        <dbReference type="ARBA" id="ARBA00008446"/>
    </source>
</evidence>
<dbReference type="InterPro" id="IPR001356">
    <property type="entry name" value="HD"/>
</dbReference>
<dbReference type="PROSITE" id="PS50071">
    <property type="entry name" value="HOMEOBOX_2"/>
    <property type="match status" value="1"/>
</dbReference>
<organism evidence="9 10">
    <name type="scientific">Bagarius yarrelli</name>
    <name type="common">Goonch</name>
    <name type="synonym">Bagrus yarrelli</name>
    <dbReference type="NCBI Taxonomy" id="175774"/>
    <lineage>
        <taxon>Eukaryota</taxon>
        <taxon>Metazoa</taxon>
        <taxon>Chordata</taxon>
        <taxon>Craniata</taxon>
        <taxon>Vertebrata</taxon>
        <taxon>Euteleostomi</taxon>
        <taxon>Actinopterygii</taxon>
        <taxon>Neopterygii</taxon>
        <taxon>Teleostei</taxon>
        <taxon>Ostariophysi</taxon>
        <taxon>Siluriformes</taxon>
        <taxon>Sisoridae</taxon>
        <taxon>Sisorinae</taxon>
        <taxon>Bagarius</taxon>
    </lineage>
</organism>
<feature type="DNA-binding region" description="Homeobox" evidence="6">
    <location>
        <begin position="133"/>
        <end position="185"/>
    </location>
</feature>
<dbReference type="EMBL" id="VCAZ01000037">
    <property type="protein sequence ID" value="TSL82604.1"/>
    <property type="molecule type" value="Genomic_DNA"/>
</dbReference>
<dbReference type="SMART" id="SM00389">
    <property type="entry name" value="HOX"/>
    <property type="match status" value="1"/>
</dbReference>
<comment type="similarity">
    <text evidence="2">Belongs to the TALE/IRO homeobox family.</text>
</comment>
<evidence type="ECO:0000259" key="8">
    <source>
        <dbReference type="PROSITE" id="PS50071"/>
    </source>
</evidence>